<reference evidence="3" key="1">
    <citation type="journal article" date="2023" name="Mol. Phylogenet. Evol.">
        <title>Genome-scale phylogeny and comparative genomics of the fungal order Sordariales.</title>
        <authorList>
            <person name="Hensen N."/>
            <person name="Bonometti L."/>
            <person name="Westerberg I."/>
            <person name="Brannstrom I.O."/>
            <person name="Guillou S."/>
            <person name="Cros-Aarteil S."/>
            <person name="Calhoun S."/>
            <person name="Haridas S."/>
            <person name="Kuo A."/>
            <person name="Mondo S."/>
            <person name="Pangilinan J."/>
            <person name="Riley R."/>
            <person name="LaButti K."/>
            <person name="Andreopoulos B."/>
            <person name="Lipzen A."/>
            <person name="Chen C."/>
            <person name="Yan M."/>
            <person name="Daum C."/>
            <person name="Ng V."/>
            <person name="Clum A."/>
            <person name="Steindorff A."/>
            <person name="Ohm R.A."/>
            <person name="Martin F."/>
            <person name="Silar P."/>
            <person name="Natvig D.O."/>
            <person name="Lalanne C."/>
            <person name="Gautier V."/>
            <person name="Ament-Velasquez S.L."/>
            <person name="Kruys A."/>
            <person name="Hutchinson M.I."/>
            <person name="Powell A.J."/>
            <person name="Barry K."/>
            <person name="Miller A.N."/>
            <person name="Grigoriev I.V."/>
            <person name="Debuchy R."/>
            <person name="Gladieux P."/>
            <person name="Hiltunen Thoren M."/>
            <person name="Johannesson H."/>
        </authorList>
    </citation>
    <scope>NUCLEOTIDE SEQUENCE</scope>
    <source>
        <strain evidence="3">PSN243</strain>
    </source>
</reference>
<evidence type="ECO:0000313" key="3">
    <source>
        <dbReference type="EMBL" id="KAK4453875.1"/>
    </source>
</evidence>
<dbReference type="Proteomes" id="UP001321760">
    <property type="component" value="Unassembled WGS sequence"/>
</dbReference>
<comment type="caution">
    <text evidence="3">The sequence shown here is derived from an EMBL/GenBank/DDBJ whole genome shotgun (WGS) entry which is preliminary data.</text>
</comment>
<keyword evidence="1" id="KW-0862">Zinc</keyword>
<evidence type="ECO:0000259" key="2">
    <source>
        <dbReference type="PROSITE" id="PS50157"/>
    </source>
</evidence>
<dbReference type="PROSITE" id="PS50157">
    <property type="entry name" value="ZINC_FINGER_C2H2_2"/>
    <property type="match status" value="1"/>
</dbReference>
<dbReference type="AlphaFoldDB" id="A0AAV9H1R9"/>
<organism evidence="3 4">
    <name type="scientific">Podospora aff. communis PSN243</name>
    <dbReference type="NCBI Taxonomy" id="3040156"/>
    <lineage>
        <taxon>Eukaryota</taxon>
        <taxon>Fungi</taxon>
        <taxon>Dikarya</taxon>
        <taxon>Ascomycota</taxon>
        <taxon>Pezizomycotina</taxon>
        <taxon>Sordariomycetes</taxon>
        <taxon>Sordariomycetidae</taxon>
        <taxon>Sordariales</taxon>
        <taxon>Podosporaceae</taxon>
        <taxon>Podospora</taxon>
    </lineage>
</organism>
<reference evidence="3" key="2">
    <citation type="submission" date="2023-05" db="EMBL/GenBank/DDBJ databases">
        <authorList>
            <consortium name="Lawrence Berkeley National Laboratory"/>
            <person name="Steindorff A."/>
            <person name="Hensen N."/>
            <person name="Bonometti L."/>
            <person name="Westerberg I."/>
            <person name="Brannstrom I.O."/>
            <person name="Guillou S."/>
            <person name="Cros-Aarteil S."/>
            <person name="Calhoun S."/>
            <person name="Haridas S."/>
            <person name="Kuo A."/>
            <person name="Mondo S."/>
            <person name="Pangilinan J."/>
            <person name="Riley R."/>
            <person name="Labutti K."/>
            <person name="Andreopoulos B."/>
            <person name="Lipzen A."/>
            <person name="Chen C."/>
            <person name="Yanf M."/>
            <person name="Daum C."/>
            <person name="Ng V."/>
            <person name="Clum A."/>
            <person name="Ohm R."/>
            <person name="Martin F."/>
            <person name="Silar P."/>
            <person name="Natvig D."/>
            <person name="Lalanne C."/>
            <person name="Gautier V."/>
            <person name="Ament-Velasquez S.L."/>
            <person name="Kruys A."/>
            <person name="Hutchinson M.I."/>
            <person name="Powell A.J."/>
            <person name="Barry K."/>
            <person name="Miller A.N."/>
            <person name="Grigoriev I.V."/>
            <person name="Debuchy R."/>
            <person name="Gladieux P."/>
            <person name="Thoren M.H."/>
            <person name="Johannesson H."/>
        </authorList>
    </citation>
    <scope>NUCLEOTIDE SEQUENCE</scope>
    <source>
        <strain evidence="3">PSN243</strain>
    </source>
</reference>
<gene>
    <name evidence="3" type="ORF">QBC34DRAFT_171894</name>
</gene>
<dbReference type="PROSITE" id="PS00028">
    <property type="entry name" value="ZINC_FINGER_C2H2_1"/>
    <property type="match status" value="1"/>
</dbReference>
<accession>A0AAV9H1R9</accession>
<feature type="domain" description="C2H2-type" evidence="2">
    <location>
        <begin position="162"/>
        <end position="192"/>
    </location>
</feature>
<keyword evidence="4" id="KW-1185">Reference proteome</keyword>
<dbReference type="Gene3D" id="3.30.160.60">
    <property type="entry name" value="Classic Zinc Finger"/>
    <property type="match status" value="2"/>
</dbReference>
<evidence type="ECO:0000256" key="1">
    <source>
        <dbReference type="PROSITE-ProRule" id="PRU00042"/>
    </source>
</evidence>
<evidence type="ECO:0000313" key="4">
    <source>
        <dbReference type="Proteomes" id="UP001321760"/>
    </source>
</evidence>
<dbReference type="EMBL" id="MU865918">
    <property type="protein sequence ID" value="KAK4453875.1"/>
    <property type="molecule type" value="Genomic_DNA"/>
</dbReference>
<sequence>MVNFRFEGADPPTAWSTDSVSDLVFDLDGEYTNQQTDAQLDGTINPALLSMDPSNYGQFVGDYSVDYGLEDQPLPNTSESLYDDIEVFTPESHDQSPISSVFDNENVQTSSEASPLADHVLDVVGDLDAGYTPSAIFDREISASVAGHASGSRTQGVASATFHCDENDCDKRFTRAEDRDRHHRTMHRSDGKYQCGCGKFRTTRKDNFRRHLNSKRGCTTCARPHTCGNCGWKVIGKDAMLDHIGKCGTQRPGRKPAVQRE</sequence>
<proteinExistence type="predicted"/>
<name>A0AAV9H1R9_9PEZI</name>
<dbReference type="GO" id="GO:0008270">
    <property type="term" value="F:zinc ion binding"/>
    <property type="evidence" value="ECO:0007669"/>
    <property type="project" value="UniProtKB-KW"/>
</dbReference>
<protein>
    <recommendedName>
        <fullName evidence="2">C2H2-type domain-containing protein</fullName>
    </recommendedName>
</protein>
<keyword evidence="1" id="KW-0863">Zinc-finger</keyword>
<dbReference type="InterPro" id="IPR013087">
    <property type="entry name" value="Znf_C2H2_type"/>
</dbReference>
<keyword evidence="1" id="KW-0479">Metal-binding</keyword>